<sequence length="750" mass="83396" precursor="true">MIRHHYSFPHGLAATGTAILMMCASAPLIAQTLNSPDAALSTPDAPVPANDEEIGFAADQLEYDNNTDVVTATGNVQMLREGNRLRADKVVWHRQTGQVEASGNVSVIDAEGNIAYGDQLEVTDTLKDGIVQNMLIVLQQGGRLAAEKGNRTNGVYYLDHAVYSACKVEDSEGCPKEPTWQIKAVKVIYNPDRQRVTYRGARIEIFGLPLIPLPGLSHPVGDQGGTGLLVPSLRYDRVNGAEMSLPYYVKLAPNSDLTITPHVYSDALPMLQGNYRALHGKGAYQITGYATYGSRIPANAAVAPDSQRDFRGYFDASGKFQLDPEWSISSSIRVASDRTFMRRYDISREDRLRSTIQAERIGEDSYFSIAGWAAQTLRTNDIQGQVPVALPVIDYRLRLADPVLGGRIQLQANSLAITRTEGQDTQRAFAGFQWDLRKLTGMGQEITFTTYLRGDVYHTDETDLTRTVIYRGDEGWHARGIAAAAVDVRWPFIGEAFGGTQRITPRVQIVASPHLANMKVPNEDSRSVDLDDSNLFALNRFSGYDRFEDSTRITYGFEYQVDRKDLSLDAVVGQSYRLNSRSTILPEGTGLASRTSDIVGRTTVRYKDFIALTHRYRVDKDNLAVRRNEIDATVGTKKTYVMAGYLRLNRNASSDIEDLRDREEIRLGGRLQVTRFISVFGSTVINLTGQKEDPLTSADGYEPVRHRLGVAYQDDCLELGVTWRRDYQATGDARRGNSFLLRLAFRNLGI</sequence>
<evidence type="ECO:0000313" key="8">
    <source>
        <dbReference type="Proteomes" id="UP000681425"/>
    </source>
</evidence>
<dbReference type="InterPro" id="IPR050218">
    <property type="entry name" value="LptD"/>
</dbReference>
<organism evidence="7 8">
    <name type="scientific">Sphingobium phenoxybenzoativorans</name>
    <dbReference type="NCBI Taxonomy" id="1592790"/>
    <lineage>
        <taxon>Bacteria</taxon>
        <taxon>Pseudomonadati</taxon>
        <taxon>Pseudomonadota</taxon>
        <taxon>Alphaproteobacteria</taxon>
        <taxon>Sphingomonadales</taxon>
        <taxon>Sphingomonadaceae</taxon>
        <taxon>Sphingobium</taxon>
    </lineage>
</organism>
<evidence type="ECO:0000256" key="1">
    <source>
        <dbReference type="ARBA" id="ARBA00022729"/>
    </source>
</evidence>
<keyword evidence="2 4" id="KW-0472">Membrane</keyword>
<dbReference type="KEGG" id="spph:KFK14_08675"/>
<comment type="subcellular location">
    <subcellularLocation>
        <location evidence="4">Cell outer membrane</location>
    </subcellularLocation>
</comment>
<dbReference type="EMBL" id="CP073910">
    <property type="protein sequence ID" value="QUT07450.1"/>
    <property type="molecule type" value="Genomic_DNA"/>
</dbReference>
<evidence type="ECO:0000259" key="5">
    <source>
        <dbReference type="Pfam" id="PF03968"/>
    </source>
</evidence>
<dbReference type="Proteomes" id="UP000681425">
    <property type="component" value="Chromosome"/>
</dbReference>
<dbReference type="GO" id="GO:0009279">
    <property type="term" value="C:cell outer membrane"/>
    <property type="evidence" value="ECO:0007669"/>
    <property type="project" value="UniProtKB-SubCell"/>
</dbReference>
<dbReference type="GO" id="GO:0043165">
    <property type="term" value="P:Gram-negative-bacterium-type cell outer membrane assembly"/>
    <property type="evidence" value="ECO:0007669"/>
    <property type="project" value="UniProtKB-UniRule"/>
</dbReference>
<comment type="function">
    <text evidence="4">Involved in the assembly of lipopolysaccharide (LPS) at the surface of the outer membrane.</text>
</comment>
<evidence type="ECO:0000256" key="4">
    <source>
        <dbReference type="HAMAP-Rule" id="MF_01411"/>
    </source>
</evidence>
<comment type="caution">
    <text evidence="4">Lacks conserved residue(s) required for the propagation of feature annotation.</text>
</comment>
<dbReference type="HAMAP" id="MF_01411">
    <property type="entry name" value="LPS_assembly_LptD"/>
    <property type="match status" value="1"/>
</dbReference>
<dbReference type="GO" id="GO:1990351">
    <property type="term" value="C:transporter complex"/>
    <property type="evidence" value="ECO:0007669"/>
    <property type="project" value="TreeGrafter"/>
</dbReference>
<keyword evidence="8" id="KW-1185">Reference proteome</keyword>
<keyword evidence="1 4" id="KW-0732">Signal</keyword>
<evidence type="ECO:0000313" key="7">
    <source>
        <dbReference type="EMBL" id="QUT07450.1"/>
    </source>
</evidence>
<name>A0A975Q2X4_9SPHN</name>
<proteinExistence type="inferred from homology"/>
<dbReference type="PANTHER" id="PTHR30189">
    <property type="entry name" value="LPS-ASSEMBLY PROTEIN"/>
    <property type="match status" value="1"/>
</dbReference>
<dbReference type="Gene3D" id="2.60.450.10">
    <property type="entry name" value="Lipopolysaccharide (LPS) transport protein A like domain"/>
    <property type="match status" value="1"/>
</dbReference>
<reference evidence="7" key="1">
    <citation type="submission" date="2021-04" db="EMBL/GenBank/DDBJ databases">
        <title>Isolation of p-tert-butylphenol degrading bacteria Sphingobium phenoxybenzoativorans Tas13 from active sludge.</title>
        <authorList>
            <person name="Li Y."/>
        </authorList>
    </citation>
    <scope>NUCLEOTIDE SEQUENCE</scope>
    <source>
        <strain evidence="7">Tas13</strain>
    </source>
</reference>
<evidence type="ECO:0000259" key="6">
    <source>
        <dbReference type="Pfam" id="PF04453"/>
    </source>
</evidence>
<dbReference type="InterPro" id="IPR007543">
    <property type="entry name" value="LptD_C"/>
</dbReference>
<evidence type="ECO:0000256" key="2">
    <source>
        <dbReference type="ARBA" id="ARBA00023136"/>
    </source>
</evidence>
<dbReference type="Pfam" id="PF04453">
    <property type="entry name" value="LptD"/>
    <property type="match status" value="1"/>
</dbReference>
<dbReference type="PANTHER" id="PTHR30189:SF1">
    <property type="entry name" value="LPS-ASSEMBLY PROTEIN LPTD"/>
    <property type="match status" value="1"/>
</dbReference>
<comment type="similarity">
    <text evidence="4">Belongs to the LptD family.</text>
</comment>
<dbReference type="AlphaFoldDB" id="A0A975Q2X4"/>
<dbReference type="GO" id="GO:0015920">
    <property type="term" value="P:lipopolysaccharide transport"/>
    <property type="evidence" value="ECO:0007669"/>
    <property type="project" value="InterPro"/>
</dbReference>
<comment type="subunit">
    <text evidence="4">Component of the lipopolysaccharide transport and assembly complex.</text>
</comment>
<keyword evidence="3 4" id="KW-0998">Cell outer membrane</keyword>
<feature type="domain" description="LptD C-terminal" evidence="6">
    <location>
        <begin position="310"/>
        <end position="675"/>
    </location>
</feature>
<accession>A0A975Q2X4</accession>
<evidence type="ECO:0000256" key="3">
    <source>
        <dbReference type="ARBA" id="ARBA00023237"/>
    </source>
</evidence>
<gene>
    <name evidence="4" type="primary">lptD</name>
    <name evidence="7" type="ORF">KFK14_08675</name>
</gene>
<feature type="domain" description="Organic solvent tolerance-like N-terminal" evidence="5">
    <location>
        <begin position="58"/>
        <end position="113"/>
    </location>
</feature>
<dbReference type="Pfam" id="PF03968">
    <property type="entry name" value="LptD_N"/>
    <property type="match status" value="1"/>
</dbReference>
<protein>
    <recommendedName>
        <fullName evidence="4">LPS-assembly protein LptD</fullName>
    </recommendedName>
</protein>
<dbReference type="InterPro" id="IPR020889">
    <property type="entry name" value="LipoPS_assembly_LptD"/>
</dbReference>
<feature type="signal peptide" evidence="4">
    <location>
        <begin position="1"/>
        <end position="30"/>
    </location>
</feature>
<feature type="chain" id="PRO_5038190885" description="LPS-assembly protein LptD" evidence="4">
    <location>
        <begin position="31"/>
        <end position="750"/>
    </location>
</feature>
<dbReference type="InterPro" id="IPR005653">
    <property type="entry name" value="OstA-like_N"/>
</dbReference>